<gene>
    <name evidence="1" type="ORF">E2B99_08325</name>
</gene>
<organism evidence="1 2">
    <name type="scientific">Alkanindiges illinoisensis</name>
    <dbReference type="NCBI Taxonomy" id="197183"/>
    <lineage>
        <taxon>Bacteria</taxon>
        <taxon>Pseudomonadati</taxon>
        <taxon>Pseudomonadota</taxon>
        <taxon>Gammaproteobacteria</taxon>
        <taxon>Moraxellales</taxon>
        <taxon>Moraxellaceae</taxon>
        <taxon>Alkanindiges</taxon>
    </lineage>
</organism>
<sequence>MSFQAFKDNSASLDIGGLTLENNEERVSIYGSLNIGRDQQGLQQARQLQGILSDMVNYLEQQDLPAQIETFTPKAVKNPFLDNE</sequence>
<keyword evidence="2" id="KW-1185">Reference proteome</keyword>
<evidence type="ECO:0000313" key="1">
    <source>
        <dbReference type="EMBL" id="TEU26438.1"/>
    </source>
</evidence>
<dbReference type="STRING" id="1120977.GCA_000619845_03083"/>
<dbReference type="Proteomes" id="UP000297834">
    <property type="component" value="Unassembled WGS sequence"/>
</dbReference>
<accession>A0A4Y7XBT5</accession>
<dbReference type="EMBL" id="SNTY01000028">
    <property type="protein sequence ID" value="TEU26438.1"/>
    <property type="molecule type" value="Genomic_DNA"/>
</dbReference>
<proteinExistence type="predicted"/>
<evidence type="ECO:0000313" key="2">
    <source>
        <dbReference type="Proteomes" id="UP000297834"/>
    </source>
</evidence>
<dbReference type="OrthoDB" id="6647753at2"/>
<dbReference type="AlphaFoldDB" id="A0A4Y7XBT5"/>
<reference evidence="1 2" key="1">
    <citation type="submission" date="2019-03" db="EMBL/GenBank/DDBJ databases">
        <title>Alkanindiges illinoisensis: a potential pathogenic isolated from ascites of a gastric cancer patient with abdominal metastasis.</title>
        <authorList>
            <person name="Hu X."/>
            <person name="Yang B."/>
            <person name="Yan X."/>
            <person name="Lin L."/>
            <person name="Zhao H."/>
            <person name="Zhou F."/>
            <person name="Su B."/>
            <person name="Chen J."/>
            <person name="Rui Y."/>
            <person name="Wang Q."/>
            <person name="Zheng L."/>
        </authorList>
    </citation>
    <scope>NUCLEOTIDE SEQUENCE [LARGE SCALE GENOMIC DNA]</scope>
    <source>
        <strain evidence="1 2">NFYY 23406</strain>
    </source>
</reference>
<dbReference type="RefSeq" id="WP_134244531.1">
    <property type="nucleotide sequence ID" value="NZ_SNTY01000028.1"/>
</dbReference>
<name>A0A4Y7XBT5_9GAMM</name>
<comment type="caution">
    <text evidence="1">The sequence shown here is derived from an EMBL/GenBank/DDBJ whole genome shotgun (WGS) entry which is preliminary data.</text>
</comment>
<protein>
    <submittedName>
        <fullName evidence="1">Uncharacterized protein</fullName>
    </submittedName>
</protein>